<dbReference type="Proteomes" id="UP000663866">
    <property type="component" value="Unassembled WGS sequence"/>
</dbReference>
<name>A0A818Y9D5_9BILA</name>
<evidence type="ECO:0000313" key="6">
    <source>
        <dbReference type="EMBL" id="CAF3888407.1"/>
    </source>
</evidence>
<sequence>MWRQTKVRLKITQDTFTITFAYLLGQVEGSFARQRRQTVGGNNRDIGFPPRNSDGSILTNNANFNPPNNPNMIISNDRNNQQQSNNNLLAAPQGQPVVVRSRGFYDSPAFKSSSFSGEKPVGWFDTKYANWVSDQNTELDKNNNMVAGKNGAPSSLQGKAIQPRSEDSGPLLLQKFADQAMSRGEKSYTFDQSYDQKKLDNVCSNRHNFNGYKFDRFQCPLPTASGMHRNNRFCCGPVNYQYCCNEQEFYQNQNQEYDYNNNHGKNRHPHHLHHSNTTRRILAVVLPIVGILVVAAVAIIVILYYKKLRNTQNNQSKSSGVNKLSDNYSAVPQDPPVENTITNQREQHKSSIQT</sequence>
<dbReference type="Proteomes" id="UP000681967">
    <property type="component" value="Unassembled WGS sequence"/>
</dbReference>
<keyword evidence="9" id="KW-1185">Reference proteome</keyword>
<feature type="domain" description="Shisa N-terminal" evidence="3">
    <location>
        <begin position="202"/>
        <end position="255"/>
    </location>
</feature>
<reference evidence="4" key="1">
    <citation type="submission" date="2021-02" db="EMBL/GenBank/DDBJ databases">
        <authorList>
            <person name="Nowell W R."/>
        </authorList>
    </citation>
    <scope>NUCLEOTIDE SEQUENCE</scope>
</reference>
<dbReference type="EMBL" id="CAJOBF010000117">
    <property type="protein sequence ID" value="CAF3750841.1"/>
    <property type="molecule type" value="Genomic_DNA"/>
</dbReference>
<organism evidence="4 8">
    <name type="scientific">Rotaria magnacalcarata</name>
    <dbReference type="NCBI Taxonomy" id="392030"/>
    <lineage>
        <taxon>Eukaryota</taxon>
        <taxon>Metazoa</taxon>
        <taxon>Spiralia</taxon>
        <taxon>Gnathifera</taxon>
        <taxon>Rotifera</taxon>
        <taxon>Eurotatoria</taxon>
        <taxon>Bdelloidea</taxon>
        <taxon>Philodinida</taxon>
        <taxon>Philodinidae</taxon>
        <taxon>Rotaria</taxon>
    </lineage>
</organism>
<evidence type="ECO:0000256" key="2">
    <source>
        <dbReference type="SAM" id="Phobius"/>
    </source>
</evidence>
<evidence type="ECO:0000313" key="7">
    <source>
        <dbReference type="EMBL" id="CAF3963377.1"/>
    </source>
</evidence>
<dbReference type="EMBL" id="CAJOBH010001928">
    <property type="protein sequence ID" value="CAF3880660.1"/>
    <property type="molecule type" value="Genomic_DNA"/>
</dbReference>
<evidence type="ECO:0000313" key="8">
    <source>
        <dbReference type="Proteomes" id="UP000663842"/>
    </source>
</evidence>
<keyword evidence="2" id="KW-0812">Transmembrane</keyword>
<gene>
    <name evidence="5" type="ORF">BYL167_LOCUS7430</name>
    <name evidence="7" type="ORF">OVN521_LOCUS12938</name>
    <name evidence="6" type="ORF">SMN809_LOCUS5988</name>
    <name evidence="4" type="ORF">UXM345_LOCUS1993</name>
</gene>
<dbReference type="Proteomes" id="UP000663842">
    <property type="component" value="Unassembled WGS sequence"/>
</dbReference>
<dbReference type="EMBL" id="CAJOBG010001848">
    <property type="protein sequence ID" value="CAF3963377.1"/>
    <property type="molecule type" value="Genomic_DNA"/>
</dbReference>
<evidence type="ECO:0000256" key="1">
    <source>
        <dbReference type="SAM" id="MobiDB-lite"/>
    </source>
</evidence>
<feature type="compositionally biased region" description="Basic and acidic residues" evidence="1">
    <location>
        <begin position="345"/>
        <end position="354"/>
    </location>
</feature>
<feature type="transmembrane region" description="Helical" evidence="2">
    <location>
        <begin position="281"/>
        <end position="305"/>
    </location>
</feature>
<keyword evidence="2" id="KW-1133">Transmembrane helix</keyword>
<comment type="caution">
    <text evidence="4">The sequence shown here is derived from an EMBL/GenBank/DDBJ whole genome shotgun (WGS) entry which is preliminary data.</text>
</comment>
<feature type="region of interest" description="Disordered" evidence="1">
    <location>
        <begin position="313"/>
        <end position="354"/>
    </location>
</feature>
<evidence type="ECO:0000259" key="3">
    <source>
        <dbReference type="Pfam" id="PF13908"/>
    </source>
</evidence>
<dbReference type="InterPro" id="IPR053891">
    <property type="entry name" value="Shisa_N"/>
</dbReference>
<accession>A0A818Y9D5</accession>
<evidence type="ECO:0000313" key="5">
    <source>
        <dbReference type="EMBL" id="CAF3880660.1"/>
    </source>
</evidence>
<dbReference type="Proteomes" id="UP000676336">
    <property type="component" value="Unassembled WGS sequence"/>
</dbReference>
<dbReference type="EMBL" id="CAJOBI010001569">
    <property type="protein sequence ID" value="CAF3888407.1"/>
    <property type="molecule type" value="Genomic_DNA"/>
</dbReference>
<dbReference type="Pfam" id="PF13908">
    <property type="entry name" value="Shisa_N"/>
    <property type="match status" value="1"/>
</dbReference>
<protein>
    <recommendedName>
        <fullName evidence="3">Shisa N-terminal domain-containing protein</fullName>
    </recommendedName>
</protein>
<dbReference type="AlphaFoldDB" id="A0A818Y9D5"/>
<evidence type="ECO:0000313" key="9">
    <source>
        <dbReference type="Proteomes" id="UP000663866"/>
    </source>
</evidence>
<evidence type="ECO:0000313" key="4">
    <source>
        <dbReference type="EMBL" id="CAF3750841.1"/>
    </source>
</evidence>
<feature type="compositionally biased region" description="Polar residues" evidence="1">
    <location>
        <begin position="313"/>
        <end position="330"/>
    </location>
</feature>
<proteinExistence type="predicted"/>
<keyword evidence="2" id="KW-0472">Membrane</keyword>